<keyword evidence="2" id="KW-1185">Reference proteome</keyword>
<proteinExistence type="predicted"/>
<dbReference type="GeneID" id="55607764"/>
<evidence type="ECO:0000313" key="1">
    <source>
        <dbReference type="EMBL" id="AVO22603.1"/>
    </source>
</evidence>
<organism evidence="1 2">
    <name type="scientific">Anoxybacillus phage A403</name>
    <dbReference type="NCBI Taxonomy" id="2099336"/>
    <lineage>
        <taxon>Viruses</taxon>
        <taxon>Duplodnaviria</taxon>
        <taxon>Heunggongvirae</taxon>
        <taxon>Uroviricota</taxon>
        <taxon>Caudoviricetes</taxon>
        <taxon>Tandoganvirus</taxon>
        <taxon>Tandoganvirus A403</taxon>
    </lineage>
</organism>
<dbReference type="KEGG" id="vg:55607764"/>
<dbReference type="EMBL" id="MG969427">
    <property type="protein sequence ID" value="AVO22603.1"/>
    <property type="molecule type" value="Genomic_DNA"/>
</dbReference>
<dbReference type="RefSeq" id="YP_009837573.1">
    <property type="nucleotide sequence ID" value="NC_048701.1"/>
</dbReference>
<protein>
    <submittedName>
        <fullName evidence="1">Uncharacterized protein</fullName>
    </submittedName>
</protein>
<sequence length="54" mass="6528">MRIETISFNQELKRQIIIQQLKDFGIHQYQNQSIYDLDYYTLLHLLAKEKAVQS</sequence>
<reference evidence="1 2" key="1">
    <citation type="submission" date="2018-02" db="EMBL/GenBank/DDBJ databases">
        <title>Identification and Molecular Characterization of a Novel Bacteriophage isolated from Anoxybacillus caldiproteolyticus.</title>
        <authorList>
            <person name="Sahin E."/>
            <person name="Karaca B."/>
            <person name="Gursoy G.E."/>
            <person name="Coleri Cihan A."/>
        </authorList>
    </citation>
    <scope>NUCLEOTIDE SEQUENCE [LARGE SCALE GENOMIC DNA]</scope>
</reference>
<evidence type="ECO:0000313" key="2">
    <source>
        <dbReference type="Proteomes" id="UP000240948"/>
    </source>
</evidence>
<name>A0A2P1JTZ4_9CAUD</name>
<dbReference type="Proteomes" id="UP000240948">
    <property type="component" value="Segment"/>
</dbReference>
<accession>A0A2P1JTZ4</accession>